<sequence length="107" mass="12573">MRRDWLVEIRKKHGLTQEDVAEVVKTSPSHYGDIETGRRTPRPQLAMRIAVFFGFPLDWFFLPSYLHNAELWVLKLAMQMDFPPEDIFLNKFPRIAEKRVGVKSKAD</sequence>
<accession>A0ACC6A764</accession>
<dbReference type="EMBL" id="JAMBOP010000012">
    <property type="protein sequence ID" value="MCM3736414.1"/>
    <property type="molecule type" value="Genomic_DNA"/>
</dbReference>
<evidence type="ECO:0000313" key="1">
    <source>
        <dbReference type="EMBL" id="MCM3736414.1"/>
    </source>
</evidence>
<organism evidence="1 2">
    <name type="scientific">Bacillus cytotoxicus</name>
    <dbReference type="NCBI Taxonomy" id="580165"/>
    <lineage>
        <taxon>Bacteria</taxon>
        <taxon>Bacillati</taxon>
        <taxon>Bacillota</taxon>
        <taxon>Bacilli</taxon>
        <taxon>Bacillales</taxon>
        <taxon>Bacillaceae</taxon>
        <taxon>Bacillus</taxon>
        <taxon>Bacillus cereus group</taxon>
    </lineage>
</organism>
<keyword evidence="2" id="KW-1185">Reference proteome</keyword>
<dbReference type="Proteomes" id="UP001202289">
    <property type="component" value="Unassembled WGS sequence"/>
</dbReference>
<comment type="caution">
    <text evidence="1">The sequence shown here is derived from an EMBL/GenBank/DDBJ whole genome shotgun (WGS) entry which is preliminary data.</text>
</comment>
<protein>
    <submittedName>
        <fullName evidence="1">Helix-turn-helix domain-containing protein</fullName>
    </submittedName>
</protein>
<reference evidence="1" key="1">
    <citation type="submission" date="2022-05" db="EMBL/GenBank/DDBJ databases">
        <title>Comparative Genomics of Spacecraft Associated Microbes.</title>
        <authorList>
            <person name="Tran M.T."/>
            <person name="Wright A."/>
            <person name="Seuylemezian A."/>
            <person name="Eisen J."/>
            <person name="Coil D."/>
        </authorList>
    </citation>
    <scope>NUCLEOTIDE SEQUENCE</scope>
    <source>
        <strain evidence="1">FAIRING 10M-2.2</strain>
    </source>
</reference>
<name>A0ACC6A764_9BACI</name>
<gene>
    <name evidence="1" type="ORF">M3215_11410</name>
</gene>
<proteinExistence type="predicted"/>
<evidence type="ECO:0000313" key="2">
    <source>
        <dbReference type="Proteomes" id="UP001202289"/>
    </source>
</evidence>